<keyword evidence="2" id="KW-1017">Isopeptide bond</keyword>
<evidence type="ECO:0000313" key="6">
    <source>
        <dbReference type="Proteomes" id="UP000003980"/>
    </source>
</evidence>
<dbReference type="STRING" id="671065.MetMK1DRAFT_00022520"/>
<organism evidence="5 6">
    <name type="scientific">Metallosphaera yellowstonensis MK1</name>
    <dbReference type="NCBI Taxonomy" id="671065"/>
    <lineage>
        <taxon>Archaea</taxon>
        <taxon>Thermoproteota</taxon>
        <taxon>Thermoprotei</taxon>
        <taxon>Sulfolobales</taxon>
        <taxon>Sulfolobaceae</taxon>
        <taxon>Metallosphaera</taxon>
    </lineage>
</organism>
<accession>H2C6R2</accession>
<dbReference type="Gene3D" id="3.10.20.30">
    <property type="match status" value="1"/>
</dbReference>
<dbReference type="GO" id="GO:0034227">
    <property type="term" value="P:tRNA thio-modification"/>
    <property type="evidence" value="ECO:0007669"/>
    <property type="project" value="InterPro"/>
</dbReference>
<dbReference type="AlphaFoldDB" id="H2C6R2"/>
<keyword evidence="4" id="KW-0833">Ubl conjugation pathway</keyword>
<proteinExistence type="predicted"/>
<evidence type="ECO:0000256" key="4">
    <source>
        <dbReference type="ARBA" id="ARBA00022786"/>
    </source>
</evidence>
<protein>
    <submittedName>
        <fullName evidence="5">Ubiquitin-like protein</fullName>
    </submittedName>
</protein>
<dbReference type="CDD" id="cd17040">
    <property type="entry name" value="Ubl_MoaD_like"/>
    <property type="match status" value="1"/>
</dbReference>
<dbReference type="InterPro" id="IPR012675">
    <property type="entry name" value="Beta-grasp_dom_sf"/>
</dbReference>
<dbReference type="RefSeq" id="WP_009073602.1">
    <property type="nucleotide sequence ID" value="NZ_JH597768.1"/>
</dbReference>
<sequence length="84" mass="9239">MNDMVKVILRGPLSNVFGKEEIKVDADNLLTLLYKLDRGSVIISNSKIRSGYIILVNGVDFRLLGDLSVKDTDVIEILPVNHGG</sequence>
<keyword evidence="6" id="KW-1185">Reference proteome</keyword>
<evidence type="ECO:0000256" key="1">
    <source>
        <dbReference type="ARBA" id="ARBA00022490"/>
    </source>
</evidence>
<dbReference type="Proteomes" id="UP000003980">
    <property type="component" value="Unassembled WGS sequence"/>
</dbReference>
<gene>
    <name evidence="5" type="ORF">MetMK1DRAFT_00022520</name>
</gene>
<evidence type="ECO:0000256" key="2">
    <source>
        <dbReference type="ARBA" id="ARBA00022499"/>
    </source>
</evidence>
<dbReference type="eggNOG" id="arCOG00540">
    <property type="taxonomic scope" value="Archaea"/>
</dbReference>
<keyword evidence="3" id="KW-0819">tRNA processing</keyword>
<dbReference type="SUPFAM" id="SSF54285">
    <property type="entry name" value="MoaD/ThiS"/>
    <property type="match status" value="1"/>
</dbReference>
<dbReference type="InterPro" id="IPR015221">
    <property type="entry name" value="Urm1"/>
</dbReference>
<dbReference type="EMBL" id="JH597768">
    <property type="protein sequence ID" value="EHP69489.1"/>
    <property type="molecule type" value="Genomic_DNA"/>
</dbReference>
<dbReference type="GO" id="GO:0005737">
    <property type="term" value="C:cytoplasm"/>
    <property type="evidence" value="ECO:0007669"/>
    <property type="project" value="InterPro"/>
</dbReference>
<dbReference type="Pfam" id="PF09138">
    <property type="entry name" value="Urm1"/>
    <property type="match status" value="1"/>
</dbReference>
<dbReference type="InterPro" id="IPR016155">
    <property type="entry name" value="Mopterin_synth/thiamin_S_b"/>
</dbReference>
<evidence type="ECO:0000256" key="3">
    <source>
        <dbReference type="ARBA" id="ARBA00022694"/>
    </source>
</evidence>
<reference evidence="5 6" key="1">
    <citation type="submission" date="2012-01" db="EMBL/GenBank/DDBJ databases">
        <title>Improved High-Quality Draft sequence of Metallosphaera yellowstonensis MK1.</title>
        <authorList>
            <consortium name="US DOE Joint Genome Institute"/>
            <person name="Lucas S."/>
            <person name="Han J."/>
            <person name="Cheng J.-F."/>
            <person name="Goodwin L."/>
            <person name="Pitluck S."/>
            <person name="Peters L."/>
            <person name="Teshima H."/>
            <person name="Detter J.C."/>
            <person name="Han C."/>
            <person name="Tapia R."/>
            <person name="Land M."/>
            <person name="Hauser L."/>
            <person name="Kyrpides N."/>
            <person name="Kozubal M."/>
            <person name="Macur R.E."/>
            <person name="Jay Z."/>
            <person name="Inskeep W."/>
            <person name="Woyke T."/>
        </authorList>
    </citation>
    <scope>NUCLEOTIDE SEQUENCE [LARGE SCALE GENOMIC DNA]</scope>
    <source>
        <strain evidence="5 6">MK1</strain>
    </source>
</reference>
<name>H2C6R2_9CREN</name>
<evidence type="ECO:0000313" key="5">
    <source>
        <dbReference type="EMBL" id="EHP69489.1"/>
    </source>
</evidence>
<keyword evidence="1" id="KW-0963">Cytoplasm</keyword>
<dbReference type="HOGENOM" id="CLU_2565803_0_0_2"/>